<evidence type="ECO:0000313" key="3">
    <source>
        <dbReference type="EMBL" id="TDH73536.1"/>
    </source>
</evidence>
<keyword evidence="4" id="KW-1185">Reference proteome</keyword>
<dbReference type="RefSeq" id="XP_067823034.1">
    <property type="nucleotide sequence ID" value="XM_067962169.1"/>
</dbReference>
<evidence type="ECO:0000256" key="2">
    <source>
        <dbReference type="SAM" id="MobiDB-lite"/>
    </source>
</evidence>
<dbReference type="OrthoDB" id="167433at2759"/>
<organism evidence="3 4">
    <name type="scientific">Bremia lactucae</name>
    <name type="common">Lettuce downy mildew</name>
    <dbReference type="NCBI Taxonomy" id="4779"/>
    <lineage>
        <taxon>Eukaryota</taxon>
        <taxon>Sar</taxon>
        <taxon>Stramenopiles</taxon>
        <taxon>Oomycota</taxon>
        <taxon>Peronosporomycetes</taxon>
        <taxon>Peronosporales</taxon>
        <taxon>Peronosporaceae</taxon>
        <taxon>Bremia</taxon>
    </lineage>
</organism>
<protein>
    <submittedName>
        <fullName evidence="3">Uncharacterized protein</fullName>
    </submittedName>
</protein>
<dbReference type="EMBL" id="SHOA02000017">
    <property type="protein sequence ID" value="TDH73536.1"/>
    <property type="molecule type" value="Genomic_DNA"/>
</dbReference>
<evidence type="ECO:0000313" key="4">
    <source>
        <dbReference type="Proteomes" id="UP000294530"/>
    </source>
</evidence>
<dbReference type="Proteomes" id="UP000294530">
    <property type="component" value="Unassembled WGS sequence"/>
</dbReference>
<name>A0A976IKP0_BRELC</name>
<dbReference type="KEGG" id="blac:94347840"/>
<feature type="compositionally biased region" description="Basic residues" evidence="2">
    <location>
        <begin position="10"/>
        <end position="19"/>
    </location>
</feature>
<dbReference type="AlphaFoldDB" id="A0A976IKP0"/>
<accession>A0A976IKP0</accession>
<evidence type="ECO:0000256" key="1">
    <source>
        <dbReference type="SAM" id="Coils"/>
    </source>
</evidence>
<dbReference type="GeneID" id="94347840"/>
<proteinExistence type="predicted"/>
<feature type="region of interest" description="Disordered" evidence="2">
    <location>
        <begin position="1"/>
        <end position="30"/>
    </location>
</feature>
<comment type="caution">
    <text evidence="3">The sequence shown here is derived from an EMBL/GenBank/DDBJ whole genome shotgun (WGS) entry which is preliminary data.</text>
</comment>
<sequence length="149" mass="17460">MYTNSDSKPRNKSVHKKIRSSPPHATSKILSTGQRIHVMNASEFDDLRRKLRMQTASRRYRKRKKVSFKSDSVIEANIEEARQQRAQILELQAELTRLKEIEAQTKQYQQRSIESLEKELKMHNDEVTDLSKKIQDAAKEEQECLQFAS</sequence>
<keyword evidence="1" id="KW-0175">Coiled coil</keyword>
<gene>
    <name evidence="3" type="ORF">CCR75_004079</name>
</gene>
<reference evidence="3 4" key="1">
    <citation type="journal article" date="2021" name="Genome Biol.">
        <title>AFLAP: assembly-free linkage analysis pipeline using k-mers from genome sequencing data.</title>
        <authorList>
            <person name="Fletcher K."/>
            <person name="Zhang L."/>
            <person name="Gil J."/>
            <person name="Han R."/>
            <person name="Cavanaugh K."/>
            <person name="Michelmore R."/>
        </authorList>
    </citation>
    <scope>NUCLEOTIDE SEQUENCE [LARGE SCALE GENOMIC DNA]</scope>
    <source>
        <strain evidence="3 4">SF5</strain>
    </source>
</reference>
<feature type="coiled-coil region" evidence="1">
    <location>
        <begin position="74"/>
        <end position="140"/>
    </location>
</feature>